<evidence type="ECO:0000256" key="1">
    <source>
        <dbReference type="ARBA" id="ARBA00009986"/>
    </source>
</evidence>
<comment type="caution">
    <text evidence="7">The sequence shown here is derived from an EMBL/GenBank/DDBJ whole genome shotgun (WGS) entry which is preliminary data.</text>
</comment>
<feature type="domain" description="Aldehyde dehydrogenase" evidence="6">
    <location>
        <begin position="21"/>
        <end position="476"/>
    </location>
</feature>
<dbReference type="EMBL" id="FOIB01000001">
    <property type="protein sequence ID" value="SET02187.1"/>
    <property type="molecule type" value="Genomic_DNA"/>
</dbReference>
<sequence>MQKVLNYIGGELIPARGGQWLDKPEPATGKGYVQVPDSDATDLQHAVEAAQRAFPAWAATPAAERSRLLRKVADTIRERLDAFARAESIDSGKPLSVASSVDIPRSILNFEFFADAVTQFSSEAHATDGVALNYTLRSPLGVVGCISPWNLPLYLLTWKLAPALAIGNCVVAKPSEVTPMTAFLLSQVCRDVGLPPGVLNIVHGLGPKVGAAMSEHPDIPAISFTGSTRVGAEIARVAAPNFKKLSLEMGGKNPNVIFEDCDFEEALATTVRSSFSNQGQICLCGPRIFVQRPIYERFRDALVARTQALKVGDPLEAGTEQGALVSQQHFDKVMGYIDLAKQEGGRVLAGGKRASLTGRCREGWFVEPTLIEGLGAGCRTNQEEIFGPVATLIPFDTEDEVLAWANSTKYGLAASVWTRDVKRAHRFASRLHSGIVWVNCWMLRDLRTPFGGVKDSGVGREGGWEALRFFTEPKNVCIKL</sequence>
<dbReference type="PROSITE" id="PS00687">
    <property type="entry name" value="ALDEHYDE_DEHYDR_GLU"/>
    <property type="match status" value="1"/>
</dbReference>
<dbReference type="InterPro" id="IPR015590">
    <property type="entry name" value="Aldehyde_DH_dom"/>
</dbReference>
<keyword evidence="9" id="KW-1185">Reference proteome</keyword>
<dbReference type="STRING" id="1334629.MFUL124B02_05280"/>
<dbReference type="PANTHER" id="PTHR43720">
    <property type="entry name" value="2-AMINOMUCONIC SEMIALDEHYDE DEHYDROGENASE"/>
    <property type="match status" value="1"/>
</dbReference>
<protein>
    <submittedName>
        <fullName evidence="7 8">Aldehyde dehydrogenase</fullName>
    </submittedName>
</protein>
<dbReference type="FunFam" id="3.40.605.10:FF:000001">
    <property type="entry name" value="Aldehyde dehydrogenase 1"/>
    <property type="match status" value="1"/>
</dbReference>
<gene>
    <name evidence="7" type="ORF">MFU01_06300</name>
    <name evidence="8" type="ORF">SAMN05443572_101862</name>
</gene>
<dbReference type="InterPro" id="IPR016161">
    <property type="entry name" value="Ald_DH/histidinol_DH"/>
</dbReference>
<dbReference type="AlphaFoldDB" id="A0A511SW92"/>
<dbReference type="RefSeq" id="WP_074949190.1">
    <property type="nucleotide sequence ID" value="NZ_BJXR01000010.1"/>
</dbReference>
<dbReference type="GO" id="GO:0004030">
    <property type="term" value="F:aldehyde dehydrogenase [NAD(P)+] activity"/>
    <property type="evidence" value="ECO:0007669"/>
    <property type="project" value="UniProtKB-ARBA"/>
</dbReference>
<name>A0A511SW92_MYXFU</name>
<organism evidence="7 10">
    <name type="scientific">Myxococcus fulvus</name>
    <dbReference type="NCBI Taxonomy" id="33"/>
    <lineage>
        <taxon>Bacteria</taxon>
        <taxon>Pseudomonadati</taxon>
        <taxon>Myxococcota</taxon>
        <taxon>Myxococcia</taxon>
        <taxon>Myxococcales</taxon>
        <taxon>Cystobacterineae</taxon>
        <taxon>Myxococcaceae</taxon>
        <taxon>Myxococcus</taxon>
    </lineage>
</organism>
<comment type="similarity">
    <text evidence="1 5">Belongs to the aldehyde dehydrogenase family.</text>
</comment>
<dbReference type="Pfam" id="PF00171">
    <property type="entry name" value="Aldedh"/>
    <property type="match status" value="1"/>
</dbReference>
<keyword evidence="2 5" id="KW-0560">Oxidoreductase</keyword>
<dbReference type="OrthoDB" id="5288040at2"/>
<dbReference type="Proteomes" id="UP000183760">
    <property type="component" value="Unassembled WGS sequence"/>
</dbReference>
<proteinExistence type="inferred from homology"/>
<dbReference type="EMBL" id="BJXR01000010">
    <property type="protein sequence ID" value="GEN05593.1"/>
    <property type="molecule type" value="Genomic_DNA"/>
</dbReference>
<evidence type="ECO:0000256" key="4">
    <source>
        <dbReference type="PROSITE-ProRule" id="PRU10007"/>
    </source>
</evidence>
<dbReference type="Gene3D" id="3.40.309.10">
    <property type="entry name" value="Aldehyde Dehydrogenase, Chain A, domain 2"/>
    <property type="match status" value="1"/>
</dbReference>
<dbReference type="Gene3D" id="3.40.605.10">
    <property type="entry name" value="Aldehyde Dehydrogenase, Chain A, domain 1"/>
    <property type="match status" value="1"/>
</dbReference>
<dbReference type="InterPro" id="IPR029510">
    <property type="entry name" value="Ald_DH_CS_GLU"/>
</dbReference>
<dbReference type="SUPFAM" id="SSF53720">
    <property type="entry name" value="ALDH-like"/>
    <property type="match status" value="1"/>
</dbReference>
<keyword evidence="3" id="KW-0520">NAD</keyword>
<evidence type="ECO:0000256" key="2">
    <source>
        <dbReference type="ARBA" id="ARBA00023002"/>
    </source>
</evidence>
<evidence type="ECO:0000313" key="9">
    <source>
        <dbReference type="Proteomes" id="UP000183760"/>
    </source>
</evidence>
<dbReference type="Proteomes" id="UP000321514">
    <property type="component" value="Unassembled WGS sequence"/>
</dbReference>
<evidence type="ECO:0000313" key="7">
    <source>
        <dbReference type="EMBL" id="GEN05593.1"/>
    </source>
</evidence>
<dbReference type="CDD" id="cd07093">
    <property type="entry name" value="ALDH_F8_HMSADH"/>
    <property type="match status" value="1"/>
</dbReference>
<evidence type="ECO:0000259" key="6">
    <source>
        <dbReference type="Pfam" id="PF00171"/>
    </source>
</evidence>
<evidence type="ECO:0000313" key="8">
    <source>
        <dbReference type="EMBL" id="SET02187.1"/>
    </source>
</evidence>
<dbReference type="InterPro" id="IPR016162">
    <property type="entry name" value="Ald_DH_N"/>
</dbReference>
<reference evidence="8 9" key="1">
    <citation type="submission" date="2016-10" db="EMBL/GenBank/DDBJ databases">
        <authorList>
            <person name="Varghese N."/>
            <person name="Submissions S."/>
        </authorList>
    </citation>
    <scope>NUCLEOTIDE SEQUENCE [LARGE SCALE GENOMIC DNA]</scope>
    <source>
        <strain evidence="8 9">DSM 16525</strain>
    </source>
</reference>
<evidence type="ECO:0000256" key="5">
    <source>
        <dbReference type="RuleBase" id="RU003345"/>
    </source>
</evidence>
<feature type="active site" evidence="4">
    <location>
        <position position="248"/>
    </location>
</feature>
<dbReference type="PANTHER" id="PTHR43720:SF2">
    <property type="entry name" value="2-AMINOMUCONIC SEMIALDEHYDE DEHYDROGENASE"/>
    <property type="match status" value="1"/>
</dbReference>
<evidence type="ECO:0000256" key="3">
    <source>
        <dbReference type="ARBA" id="ARBA00023027"/>
    </source>
</evidence>
<evidence type="ECO:0000313" key="10">
    <source>
        <dbReference type="Proteomes" id="UP000321514"/>
    </source>
</evidence>
<accession>A0A511SW92</accession>
<dbReference type="InterPro" id="IPR016163">
    <property type="entry name" value="Ald_DH_C"/>
</dbReference>
<dbReference type="FunFam" id="3.40.309.10:FF:000012">
    <property type="entry name" value="Betaine aldehyde dehydrogenase"/>
    <property type="match status" value="1"/>
</dbReference>
<reference evidence="7 10" key="2">
    <citation type="submission" date="2019-07" db="EMBL/GenBank/DDBJ databases">
        <title>Whole genome shotgun sequence of Myxococcus fulvus NBRC 100333.</title>
        <authorList>
            <person name="Hosoyama A."/>
            <person name="Uohara A."/>
            <person name="Ohji S."/>
            <person name="Ichikawa N."/>
        </authorList>
    </citation>
    <scope>NUCLEOTIDE SEQUENCE [LARGE SCALE GENOMIC DNA]</scope>
    <source>
        <strain evidence="7 10">NBRC 100333</strain>
    </source>
</reference>